<keyword evidence="3" id="KW-1185">Reference proteome</keyword>
<gene>
    <name evidence="2" type="ORF">N186_08235</name>
</gene>
<feature type="transmembrane region" description="Helical" evidence="1">
    <location>
        <begin position="39"/>
        <end position="58"/>
    </location>
</feature>
<sequence length="260" mass="29916">MSVALTLVSFTLSWAAILLVSDLKPTIVKGASGKTFYDVSPFNFYMVIISLAFLLLSIRARRKLVTTLILVPQRSQPVVLPPQKSTGASYQQIKEKKEIKDSGLLLTSFTGLALYLVLLFVIPASLDQLGYNLAFLVWLLVTFYFVKRYREAPMSYLVTMMSNLLSFYCPRCQKKIEPFEKSGSLLEHFINGRLSLKGAQERVIVAHYRHVHTEYEKEIRDLQKVRSPLLNKEQRREELKREYSEKARFLAEKDGLLKEK</sequence>
<dbReference type="HOGENOM" id="CLU_1068012_0_0_2"/>
<evidence type="ECO:0000313" key="3">
    <source>
        <dbReference type="Proteomes" id="UP000015543"/>
    </source>
</evidence>
<dbReference type="KEGG" id="thb:N186_08235"/>
<dbReference type="Proteomes" id="UP000015543">
    <property type="component" value="Chromosome"/>
</dbReference>
<keyword evidence="1" id="KW-0472">Membrane</keyword>
<dbReference type="AlphaFoldDB" id="S5Z9E0"/>
<evidence type="ECO:0000256" key="1">
    <source>
        <dbReference type="SAM" id="Phobius"/>
    </source>
</evidence>
<keyword evidence="1" id="KW-0812">Transmembrane</keyword>
<feature type="transmembrane region" description="Helical" evidence="1">
    <location>
        <begin position="103"/>
        <end position="123"/>
    </location>
</feature>
<proteinExistence type="predicted"/>
<evidence type="ECO:0000313" key="2">
    <source>
        <dbReference type="EMBL" id="AGT35985.1"/>
    </source>
</evidence>
<dbReference type="EMBL" id="CP006646">
    <property type="protein sequence ID" value="AGT35985.1"/>
    <property type="molecule type" value="Genomic_DNA"/>
</dbReference>
<protein>
    <submittedName>
        <fullName evidence="2">Uncharacterized protein</fullName>
    </submittedName>
</protein>
<accession>S5Z9E0</accession>
<feature type="transmembrane region" description="Helical" evidence="1">
    <location>
        <begin position="129"/>
        <end position="146"/>
    </location>
</feature>
<name>S5Z9E0_9CREN</name>
<reference evidence="2 3" key="1">
    <citation type="journal article" date="2013" name="Genome Announc.">
        <title>Complete Genomic Sequence of 'Thermofilum adornatus' Strain 1910bT, a Hyperthermophilic Anaerobic Organotrophic Crenarchaeon.</title>
        <authorList>
            <person name="Dominova I.N."/>
            <person name="Kublanov I.V."/>
            <person name="Podosokorskaya O.A."/>
            <person name="Derbikova K.S."/>
            <person name="Patrushev M.V."/>
            <person name="Toshchakov S.V."/>
        </authorList>
    </citation>
    <scope>NUCLEOTIDE SEQUENCE [LARGE SCALE GENOMIC DNA]</scope>
    <source>
        <strain evidence="3">1910b</strain>
    </source>
</reference>
<organism evidence="2 3">
    <name type="scientific">Thermofilum adornatum</name>
    <dbReference type="NCBI Taxonomy" id="1365176"/>
    <lineage>
        <taxon>Archaea</taxon>
        <taxon>Thermoproteota</taxon>
        <taxon>Thermoprotei</taxon>
        <taxon>Thermofilales</taxon>
        <taxon>Thermofilaceae</taxon>
        <taxon>Thermofilum</taxon>
    </lineage>
</organism>
<keyword evidence="1" id="KW-1133">Transmembrane helix</keyword>
<dbReference type="PATRIC" id="fig|1365176.7.peg.1627"/>